<comment type="similarity">
    <text evidence="1">Belongs to the polysaccharide lyase 1 family.</text>
</comment>
<sequence>MKLGVKFVFSSLLLLASAALSNAHIGVFDEYCQSKAMKARNNTLKAYVPNPEFVVNQFNDDANL</sequence>
<dbReference type="InterPro" id="IPR007524">
    <property type="entry name" value="Pec_lyase_N"/>
</dbReference>
<name>A0AAQ3QGD4_9LILI</name>
<protein>
    <submittedName>
        <fullName evidence="4">Pectate lyase-like</fullName>
    </submittedName>
</protein>
<gene>
    <name evidence="4" type="ORF">Cni_G16015</name>
</gene>
<keyword evidence="2" id="KW-0732">Signal</keyword>
<evidence type="ECO:0000256" key="2">
    <source>
        <dbReference type="SAM" id="SignalP"/>
    </source>
</evidence>
<dbReference type="Proteomes" id="UP001327560">
    <property type="component" value="Chromosome 5"/>
</dbReference>
<keyword evidence="5" id="KW-1185">Reference proteome</keyword>
<feature type="chain" id="PRO_5042918417" evidence="2">
    <location>
        <begin position="24"/>
        <end position="64"/>
    </location>
</feature>
<feature type="signal peptide" evidence="2">
    <location>
        <begin position="1"/>
        <end position="23"/>
    </location>
</feature>
<evidence type="ECO:0000256" key="1">
    <source>
        <dbReference type="ARBA" id="ARBA00010980"/>
    </source>
</evidence>
<evidence type="ECO:0000313" key="4">
    <source>
        <dbReference type="EMBL" id="WOL07275.1"/>
    </source>
</evidence>
<dbReference type="EMBL" id="CP136894">
    <property type="protein sequence ID" value="WOL07275.1"/>
    <property type="molecule type" value="Genomic_DNA"/>
</dbReference>
<evidence type="ECO:0000313" key="5">
    <source>
        <dbReference type="Proteomes" id="UP001327560"/>
    </source>
</evidence>
<dbReference type="AlphaFoldDB" id="A0AAQ3QGD4"/>
<organism evidence="4 5">
    <name type="scientific">Canna indica</name>
    <name type="common">Indian-shot</name>
    <dbReference type="NCBI Taxonomy" id="4628"/>
    <lineage>
        <taxon>Eukaryota</taxon>
        <taxon>Viridiplantae</taxon>
        <taxon>Streptophyta</taxon>
        <taxon>Embryophyta</taxon>
        <taxon>Tracheophyta</taxon>
        <taxon>Spermatophyta</taxon>
        <taxon>Magnoliopsida</taxon>
        <taxon>Liliopsida</taxon>
        <taxon>Zingiberales</taxon>
        <taxon>Cannaceae</taxon>
        <taxon>Canna</taxon>
    </lineage>
</organism>
<dbReference type="GO" id="GO:0030570">
    <property type="term" value="F:pectate lyase activity"/>
    <property type="evidence" value="ECO:0007669"/>
    <property type="project" value="InterPro"/>
</dbReference>
<feature type="domain" description="Pectate lyase N-terminal" evidence="3">
    <location>
        <begin position="24"/>
        <end position="62"/>
    </location>
</feature>
<reference evidence="4 5" key="1">
    <citation type="submission" date="2023-10" db="EMBL/GenBank/DDBJ databases">
        <title>Chromosome-scale genome assembly provides insights into flower coloration mechanisms of Canna indica.</title>
        <authorList>
            <person name="Li C."/>
        </authorList>
    </citation>
    <scope>NUCLEOTIDE SEQUENCE [LARGE SCALE GENOMIC DNA]</scope>
    <source>
        <tissue evidence="4">Flower</tissue>
    </source>
</reference>
<evidence type="ECO:0000259" key="3">
    <source>
        <dbReference type="Pfam" id="PF04431"/>
    </source>
</evidence>
<keyword evidence="4" id="KW-0456">Lyase</keyword>
<accession>A0AAQ3QGD4</accession>
<dbReference type="Pfam" id="PF04431">
    <property type="entry name" value="Pec_lyase_N"/>
    <property type="match status" value="1"/>
</dbReference>
<proteinExistence type="inferred from homology"/>